<evidence type="ECO:0000313" key="3">
    <source>
        <dbReference type="Proteomes" id="UP000010467"/>
    </source>
</evidence>
<evidence type="ECO:0000313" key="2">
    <source>
        <dbReference type="EMBL" id="AFZ68919.1"/>
    </source>
</evidence>
<dbReference type="AlphaFoldDB" id="L0A640"/>
<sequence>MPEAEEADAAQITMTYPAARQDDHSLHLGPPRQVL</sequence>
<name>L0A640_DEIPD</name>
<gene>
    <name evidence="2" type="ordered locus">Deipe_3486</name>
</gene>
<reference evidence="3" key="1">
    <citation type="submission" date="2012-03" db="EMBL/GenBank/DDBJ databases">
        <title>Complete sequence of chromosome of Deinococcus peraridilitoris DSM 19664.</title>
        <authorList>
            <person name="Lucas S."/>
            <person name="Copeland A."/>
            <person name="Lapidus A."/>
            <person name="Glavina del Rio T."/>
            <person name="Dalin E."/>
            <person name="Tice H."/>
            <person name="Bruce D."/>
            <person name="Goodwin L."/>
            <person name="Pitluck S."/>
            <person name="Peters L."/>
            <person name="Mikhailova N."/>
            <person name="Lu M."/>
            <person name="Kyrpides N."/>
            <person name="Mavromatis K."/>
            <person name="Ivanova N."/>
            <person name="Brettin T."/>
            <person name="Detter J.C."/>
            <person name="Han C."/>
            <person name="Larimer F."/>
            <person name="Land M."/>
            <person name="Hauser L."/>
            <person name="Markowitz V."/>
            <person name="Cheng J.-F."/>
            <person name="Hugenholtz P."/>
            <person name="Woyke T."/>
            <person name="Wu D."/>
            <person name="Pukall R."/>
            <person name="Steenblock K."/>
            <person name="Brambilla E."/>
            <person name="Klenk H.-P."/>
            <person name="Eisen J.A."/>
        </authorList>
    </citation>
    <scope>NUCLEOTIDE SEQUENCE [LARGE SCALE GENOMIC DNA]</scope>
    <source>
        <strain evidence="3">DSM 19664 / LMG 22246 / CIP 109416 / KR-200</strain>
    </source>
</reference>
<dbReference type="Proteomes" id="UP000010467">
    <property type="component" value="Chromosome"/>
</dbReference>
<dbReference type="HOGENOM" id="CLU_3364567_0_0_0"/>
<organism evidence="2 3">
    <name type="scientific">Deinococcus peraridilitoris (strain DSM 19664 / LMG 22246 / CIP 109416 / KR-200)</name>
    <dbReference type="NCBI Taxonomy" id="937777"/>
    <lineage>
        <taxon>Bacteria</taxon>
        <taxon>Thermotogati</taxon>
        <taxon>Deinococcota</taxon>
        <taxon>Deinococci</taxon>
        <taxon>Deinococcales</taxon>
        <taxon>Deinococcaceae</taxon>
        <taxon>Deinococcus</taxon>
    </lineage>
</organism>
<feature type="region of interest" description="Disordered" evidence="1">
    <location>
        <begin position="1"/>
        <end position="35"/>
    </location>
</feature>
<accession>L0A640</accession>
<keyword evidence="3" id="KW-1185">Reference proteome</keyword>
<dbReference type="EMBL" id="CP003382">
    <property type="protein sequence ID" value="AFZ68919.1"/>
    <property type="molecule type" value="Genomic_DNA"/>
</dbReference>
<proteinExistence type="predicted"/>
<dbReference type="KEGG" id="dpd:Deipe_3486"/>
<protein>
    <submittedName>
        <fullName evidence="2">Uncharacterized protein</fullName>
    </submittedName>
</protein>
<evidence type="ECO:0000256" key="1">
    <source>
        <dbReference type="SAM" id="MobiDB-lite"/>
    </source>
</evidence>
<dbReference type="STRING" id="937777.Deipe_3486"/>